<dbReference type="OrthoDB" id="1452770at2"/>
<reference evidence="1 2" key="1">
    <citation type="submission" date="2016-10" db="EMBL/GenBank/DDBJ databases">
        <authorList>
            <person name="de Groot N.N."/>
        </authorList>
    </citation>
    <scope>NUCLEOTIDE SEQUENCE [LARGE SCALE GENOMIC DNA]</scope>
    <source>
        <strain evidence="1 2">CGMCC 1.7005</strain>
    </source>
</reference>
<dbReference type="Proteomes" id="UP000236454">
    <property type="component" value="Unassembled WGS sequence"/>
</dbReference>
<protein>
    <recommendedName>
        <fullName evidence="3">Lipoprotein</fullName>
    </recommendedName>
</protein>
<dbReference type="EMBL" id="FPAS01000001">
    <property type="protein sequence ID" value="SFT40070.1"/>
    <property type="molecule type" value="Genomic_DNA"/>
</dbReference>
<name>A0A1I6XP72_9FLAO</name>
<dbReference type="STRING" id="477690.SAMN05216474_0352"/>
<proteinExistence type="predicted"/>
<sequence>MKLKQTILLFGLTAFITSCAEKREGEQKTTLLSNFLSITDNEDKGVKEILDFYGGQCKYAVGASASTTSGKSKYFELEMSQSEAIERYSKIPQMPASNVAYLFYKNLKDEKNNYDEIHTVLKLNDGDEMTFKYPIEQLDIVACRMQTVEKVVELIKSKQFHEIKTLLNDTSVANYYKNELVTNLENIDSQLGELQMFLPYGFRINETEEGKRYLHISGAIFRDKQNHEFSADFDLDRAKEELLMIGYKL</sequence>
<accession>A0A1I6XP72</accession>
<evidence type="ECO:0008006" key="3">
    <source>
        <dbReference type="Google" id="ProtNLM"/>
    </source>
</evidence>
<dbReference type="RefSeq" id="WP_090245663.1">
    <property type="nucleotide sequence ID" value="NZ_FPAS01000001.1"/>
</dbReference>
<evidence type="ECO:0000313" key="1">
    <source>
        <dbReference type="EMBL" id="SFT40070.1"/>
    </source>
</evidence>
<keyword evidence="2" id="KW-1185">Reference proteome</keyword>
<evidence type="ECO:0000313" key="2">
    <source>
        <dbReference type="Proteomes" id="UP000236454"/>
    </source>
</evidence>
<gene>
    <name evidence="1" type="ORF">SAMN05216474_0352</name>
</gene>
<organism evidence="1 2">
    <name type="scientific">Lishizhenia tianjinensis</name>
    <dbReference type="NCBI Taxonomy" id="477690"/>
    <lineage>
        <taxon>Bacteria</taxon>
        <taxon>Pseudomonadati</taxon>
        <taxon>Bacteroidota</taxon>
        <taxon>Flavobacteriia</taxon>
        <taxon>Flavobacteriales</taxon>
        <taxon>Crocinitomicaceae</taxon>
        <taxon>Lishizhenia</taxon>
    </lineage>
</organism>
<dbReference type="PROSITE" id="PS51257">
    <property type="entry name" value="PROKAR_LIPOPROTEIN"/>
    <property type="match status" value="1"/>
</dbReference>
<dbReference type="AlphaFoldDB" id="A0A1I6XP72"/>